<sequence>MENFTINNKLILSLLIFVHFIIISTPGFHAELKLVETSNETLHPISPTEYPMFKAGPNDEGKLVCLPCQLCCSNAVTNKTCYALPCYYRTDCNLPGKPARNCG</sequence>
<reference evidence="1 2" key="1">
    <citation type="journal article" date="2018" name="Sci. Data">
        <title>The draft genome sequence of cork oak.</title>
        <authorList>
            <person name="Ramos A.M."/>
            <person name="Usie A."/>
            <person name="Barbosa P."/>
            <person name="Barros P.M."/>
            <person name="Capote T."/>
            <person name="Chaves I."/>
            <person name="Simoes F."/>
            <person name="Abreu I."/>
            <person name="Carrasquinho I."/>
            <person name="Faro C."/>
            <person name="Guimaraes J.B."/>
            <person name="Mendonca D."/>
            <person name="Nobrega F."/>
            <person name="Rodrigues L."/>
            <person name="Saibo N.J.M."/>
            <person name="Varela M.C."/>
            <person name="Egas C."/>
            <person name="Matos J."/>
            <person name="Miguel C.M."/>
            <person name="Oliveira M.M."/>
            <person name="Ricardo C.P."/>
            <person name="Goncalves S."/>
        </authorList>
    </citation>
    <scope>NUCLEOTIDE SEQUENCE [LARGE SCALE GENOMIC DNA]</scope>
    <source>
        <strain evidence="2">cv. HL8</strain>
    </source>
</reference>
<protein>
    <submittedName>
        <fullName evidence="1">Uncharacterized protein</fullName>
    </submittedName>
</protein>
<evidence type="ECO:0000313" key="1">
    <source>
        <dbReference type="EMBL" id="KAK7842386.1"/>
    </source>
</evidence>
<gene>
    <name evidence="1" type="ORF">CFP56_014069</name>
</gene>
<proteinExistence type="predicted"/>
<dbReference type="EMBL" id="PKMF04000222">
    <property type="protein sequence ID" value="KAK7842386.1"/>
    <property type="molecule type" value="Genomic_DNA"/>
</dbReference>
<comment type="caution">
    <text evidence="1">The sequence shown here is derived from an EMBL/GenBank/DDBJ whole genome shotgun (WGS) entry which is preliminary data.</text>
</comment>
<accession>A0AAW0KUN4</accession>
<organism evidence="1 2">
    <name type="scientific">Quercus suber</name>
    <name type="common">Cork oak</name>
    <dbReference type="NCBI Taxonomy" id="58331"/>
    <lineage>
        <taxon>Eukaryota</taxon>
        <taxon>Viridiplantae</taxon>
        <taxon>Streptophyta</taxon>
        <taxon>Embryophyta</taxon>
        <taxon>Tracheophyta</taxon>
        <taxon>Spermatophyta</taxon>
        <taxon>Magnoliopsida</taxon>
        <taxon>eudicotyledons</taxon>
        <taxon>Gunneridae</taxon>
        <taxon>Pentapetalae</taxon>
        <taxon>rosids</taxon>
        <taxon>fabids</taxon>
        <taxon>Fagales</taxon>
        <taxon>Fagaceae</taxon>
        <taxon>Quercus</taxon>
    </lineage>
</organism>
<keyword evidence="2" id="KW-1185">Reference proteome</keyword>
<evidence type="ECO:0000313" key="2">
    <source>
        <dbReference type="Proteomes" id="UP000237347"/>
    </source>
</evidence>
<dbReference type="AlphaFoldDB" id="A0AAW0KUN4"/>
<dbReference type="Proteomes" id="UP000237347">
    <property type="component" value="Unassembled WGS sequence"/>
</dbReference>
<name>A0AAW0KUN4_QUESU</name>